<dbReference type="OrthoDB" id="10658929at2759"/>
<proteinExistence type="predicted"/>
<name>A0A1B9G3W0_9TREE</name>
<dbReference type="KEGG" id="kbi:30207819"/>
<dbReference type="EMBL" id="CP144541">
    <property type="protein sequence ID" value="WVW78097.1"/>
    <property type="molecule type" value="Genomic_DNA"/>
</dbReference>
<dbReference type="AlphaFoldDB" id="A0A1B9G3W0"/>
<reference evidence="2" key="4">
    <citation type="submission" date="2024-02" db="EMBL/GenBank/DDBJ databases">
        <title>Comparative genomics of Cryptococcus and Kwoniella reveals pathogenesis evolution and contrasting modes of karyotype evolution via chromosome fusion or intercentromeric recombination.</title>
        <authorList>
            <person name="Coelho M.A."/>
            <person name="David-Palma M."/>
            <person name="Shea T."/>
            <person name="Bowers K."/>
            <person name="McGinley-Smith S."/>
            <person name="Mohammad A.W."/>
            <person name="Gnirke A."/>
            <person name="Yurkov A.M."/>
            <person name="Nowrousian M."/>
            <person name="Sun S."/>
            <person name="Cuomo C.A."/>
            <person name="Heitman J."/>
        </authorList>
    </citation>
    <scope>NUCLEOTIDE SEQUENCE</scope>
    <source>
        <strain evidence="2">CBS 10118</strain>
    </source>
</reference>
<reference evidence="1" key="3">
    <citation type="submission" date="2014-01" db="EMBL/GenBank/DDBJ databases">
        <title>Evolution of pathogenesis and genome organization in the Tremellales.</title>
        <authorList>
            <person name="Cuomo C."/>
            <person name="Litvintseva A."/>
            <person name="Heitman J."/>
            <person name="Chen Y."/>
            <person name="Sun S."/>
            <person name="Springer D."/>
            <person name="Dromer F."/>
            <person name="Young S."/>
            <person name="Zeng Q."/>
            <person name="Chapman S."/>
            <person name="Gujja S."/>
            <person name="Saif S."/>
            <person name="Birren B."/>
        </authorList>
    </citation>
    <scope>NUCLEOTIDE SEQUENCE</scope>
    <source>
        <strain evidence="1">CBS 10118</strain>
    </source>
</reference>
<reference evidence="2" key="2">
    <citation type="submission" date="2013-07" db="EMBL/GenBank/DDBJ databases">
        <authorList>
            <consortium name="The Broad Institute Genome Sequencing Platform"/>
            <person name="Cuomo C."/>
            <person name="Litvintseva A."/>
            <person name="Chen Y."/>
            <person name="Heitman J."/>
            <person name="Sun S."/>
            <person name="Springer D."/>
            <person name="Dromer F."/>
            <person name="Young S.K."/>
            <person name="Zeng Q."/>
            <person name="Gargeya S."/>
            <person name="Fitzgerald M."/>
            <person name="Abouelleil A."/>
            <person name="Alvarado L."/>
            <person name="Berlin A.M."/>
            <person name="Chapman S.B."/>
            <person name="Dewar J."/>
            <person name="Goldberg J."/>
            <person name="Griggs A."/>
            <person name="Gujja S."/>
            <person name="Hansen M."/>
            <person name="Howarth C."/>
            <person name="Imamovic A."/>
            <person name="Larimer J."/>
            <person name="McCowan C."/>
            <person name="Murphy C."/>
            <person name="Pearson M."/>
            <person name="Priest M."/>
            <person name="Roberts A."/>
            <person name="Saif S."/>
            <person name="Shea T."/>
            <person name="Sykes S."/>
            <person name="Wortman J."/>
            <person name="Nusbaum C."/>
            <person name="Birren B."/>
        </authorList>
    </citation>
    <scope>NUCLEOTIDE SEQUENCE</scope>
    <source>
        <strain evidence="2">CBS 10118</strain>
    </source>
</reference>
<dbReference type="VEuPathDB" id="FungiDB:I302_03420"/>
<dbReference type="Proteomes" id="UP000092730">
    <property type="component" value="Chromosome 1"/>
</dbReference>
<sequence>MTLDTLNQAVMQPTAFDNIIDKIQGSVYKDEQTFKNVKLLMKAFKSGDDATKASARKDDFVDVSTKLQGVLNEFESQIMTNITGNLDAPQEVKTACQSFNDTFLLDYSRFAETSNIHRLTPERQRKLDQLRRCIDRLSRHSMYRDFRPYSSRVSEIPPLLDLLQTVVNERHEEYPDVLPLATTIGNHLLKIHYKKLLRDASTSAQTLRSDATYQGWWADTTVPDDSRHSTDHLLSKVVRGVWNLNEKREMIRMLSTLHRWDGGDTANRRAFRTKVDRVRKPLIDLGLTFDRLVQRSNRT</sequence>
<evidence type="ECO:0000313" key="2">
    <source>
        <dbReference type="EMBL" id="WVW78097.1"/>
    </source>
</evidence>
<evidence type="ECO:0000313" key="3">
    <source>
        <dbReference type="Proteomes" id="UP000092730"/>
    </source>
</evidence>
<dbReference type="RefSeq" id="XP_019046817.1">
    <property type="nucleotide sequence ID" value="XM_019190069.1"/>
</dbReference>
<organism evidence="1">
    <name type="scientific">Kwoniella bestiolae CBS 10118</name>
    <dbReference type="NCBI Taxonomy" id="1296100"/>
    <lineage>
        <taxon>Eukaryota</taxon>
        <taxon>Fungi</taxon>
        <taxon>Dikarya</taxon>
        <taxon>Basidiomycota</taxon>
        <taxon>Agaricomycotina</taxon>
        <taxon>Tremellomycetes</taxon>
        <taxon>Tremellales</taxon>
        <taxon>Cryptococcaceae</taxon>
        <taxon>Kwoniella</taxon>
    </lineage>
</organism>
<protein>
    <submittedName>
        <fullName evidence="1">Uncharacterized protein</fullName>
    </submittedName>
</protein>
<dbReference type="GeneID" id="30207819"/>
<evidence type="ECO:0000313" key="1">
    <source>
        <dbReference type="EMBL" id="OCF25747.1"/>
    </source>
</evidence>
<gene>
    <name evidence="1" type="ORF">I302_03420</name>
    <name evidence="2" type="ORF">I302_100048</name>
</gene>
<dbReference type="EMBL" id="KI894020">
    <property type="protein sequence ID" value="OCF25747.1"/>
    <property type="molecule type" value="Genomic_DNA"/>
</dbReference>
<accession>A0A1B9G3W0</accession>
<keyword evidence="3" id="KW-1185">Reference proteome</keyword>
<reference evidence="1" key="1">
    <citation type="submission" date="2013-07" db="EMBL/GenBank/DDBJ databases">
        <title>The Genome Sequence of Cryptococcus bestiolae CBS10118.</title>
        <authorList>
            <consortium name="The Broad Institute Genome Sequencing Platform"/>
            <person name="Cuomo C."/>
            <person name="Litvintseva A."/>
            <person name="Chen Y."/>
            <person name="Heitman J."/>
            <person name="Sun S."/>
            <person name="Springer D."/>
            <person name="Dromer F."/>
            <person name="Young S.K."/>
            <person name="Zeng Q."/>
            <person name="Gargeya S."/>
            <person name="Fitzgerald M."/>
            <person name="Abouelleil A."/>
            <person name="Alvarado L."/>
            <person name="Berlin A.M."/>
            <person name="Chapman S.B."/>
            <person name="Dewar J."/>
            <person name="Goldberg J."/>
            <person name="Griggs A."/>
            <person name="Gujja S."/>
            <person name="Hansen M."/>
            <person name="Howarth C."/>
            <person name="Imamovic A."/>
            <person name="Larimer J."/>
            <person name="McCowan C."/>
            <person name="Murphy C."/>
            <person name="Pearson M."/>
            <person name="Priest M."/>
            <person name="Roberts A."/>
            <person name="Saif S."/>
            <person name="Shea T."/>
            <person name="Sykes S."/>
            <person name="Wortman J."/>
            <person name="Nusbaum C."/>
            <person name="Birren B."/>
        </authorList>
    </citation>
    <scope>NUCLEOTIDE SEQUENCE [LARGE SCALE GENOMIC DNA]</scope>
    <source>
        <strain evidence="1">CBS 10118</strain>
    </source>
</reference>